<feature type="transmembrane region" description="Helical" evidence="1">
    <location>
        <begin position="113"/>
        <end position="132"/>
    </location>
</feature>
<feature type="transmembrane region" description="Helical" evidence="1">
    <location>
        <begin position="240"/>
        <end position="259"/>
    </location>
</feature>
<protein>
    <submittedName>
        <fullName evidence="2">Uncharacterized protein</fullName>
    </submittedName>
</protein>
<evidence type="ECO:0000313" key="2">
    <source>
        <dbReference type="EMBL" id="MBD1423792.1"/>
    </source>
</evidence>
<gene>
    <name evidence="2" type="ORF">H8B21_19695</name>
</gene>
<keyword evidence="1" id="KW-0812">Transmembrane</keyword>
<evidence type="ECO:0000256" key="1">
    <source>
        <dbReference type="SAM" id="Phobius"/>
    </source>
</evidence>
<feature type="transmembrane region" description="Helical" evidence="1">
    <location>
        <begin position="86"/>
        <end position="104"/>
    </location>
</feature>
<proteinExistence type="predicted"/>
<keyword evidence="3" id="KW-1185">Reference proteome</keyword>
<dbReference type="Proteomes" id="UP000651112">
    <property type="component" value="Unassembled WGS sequence"/>
</dbReference>
<keyword evidence="1" id="KW-1133">Transmembrane helix</keyword>
<keyword evidence="1" id="KW-0472">Membrane</keyword>
<sequence>MMDLLKEFWIREEECYSWGVFFAVVGLVLSFFATLWHFWFAFRHKRRCEMLLGIMGAASFWNVFIYFLIFTGLVRLVPDIYNKGIPFHYLVAPCAYFFVLFSLFPKLNWPGHWWVHLLPFILGMIDIIPYAIASVEEKKALMDVIVHDMQMTVRHEYGFIDQKWHYINKFLLAFVYIVAQWRLLYMHDLELSPISASTKQNVFAFTIIYTLQLLLQGGMVLSLVFNQTQRSFILQNLDQLSWISFFFLLFSCWLLQNAFRLRAENANDQL</sequence>
<comment type="caution">
    <text evidence="2">The sequence shown here is derived from an EMBL/GenBank/DDBJ whole genome shotgun (WGS) entry which is preliminary data.</text>
</comment>
<feature type="transmembrane region" description="Helical" evidence="1">
    <location>
        <begin position="20"/>
        <end position="39"/>
    </location>
</feature>
<reference evidence="2 3" key="1">
    <citation type="submission" date="2020-08" db="EMBL/GenBank/DDBJ databases">
        <title>Sphingobacterium sp. DN00404 isolated from aquaculture water.</title>
        <authorList>
            <person name="Zhang M."/>
        </authorList>
    </citation>
    <scope>NUCLEOTIDE SEQUENCE [LARGE SCALE GENOMIC DNA]</scope>
    <source>
        <strain evidence="2 3">KCTC 42746</strain>
    </source>
</reference>
<name>A0ABR7XXN9_9SPHI</name>
<feature type="transmembrane region" description="Helical" evidence="1">
    <location>
        <begin position="51"/>
        <end position="74"/>
    </location>
</feature>
<dbReference type="EMBL" id="JACNYL010000006">
    <property type="protein sequence ID" value="MBD1423792.1"/>
    <property type="molecule type" value="Genomic_DNA"/>
</dbReference>
<accession>A0ABR7XXN9</accession>
<dbReference type="RefSeq" id="WP_190315566.1">
    <property type="nucleotide sequence ID" value="NZ_JACNYL010000006.1"/>
</dbReference>
<organism evidence="2 3">
    <name type="scientific">Sphingobacterium chuzhouense</name>
    <dbReference type="NCBI Taxonomy" id="1742264"/>
    <lineage>
        <taxon>Bacteria</taxon>
        <taxon>Pseudomonadati</taxon>
        <taxon>Bacteroidota</taxon>
        <taxon>Sphingobacteriia</taxon>
        <taxon>Sphingobacteriales</taxon>
        <taxon>Sphingobacteriaceae</taxon>
        <taxon>Sphingobacterium</taxon>
    </lineage>
</organism>
<feature type="transmembrane region" description="Helical" evidence="1">
    <location>
        <begin position="202"/>
        <end position="225"/>
    </location>
</feature>
<evidence type="ECO:0000313" key="3">
    <source>
        <dbReference type="Proteomes" id="UP000651112"/>
    </source>
</evidence>
<feature type="transmembrane region" description="Helical" evidence="1">
    <location>
        <begin position="164"/>
        <end position="181"/>
    </location>
</feature>